<dbReference type="PRINTS" id="PR01607">
    <property type="entry name" value="APYRASEFAMLY"/>
</dbReference>
<dbReference type="PROSITE" id="PS51257">
    <property type="entry name" value="PROKAR_LIPOPROTEIN"/>
    <property type="match status" value="1"/>
</dbReference>
<evidence type="ECO:0000256" key="2">
    <source>
        <dbReference type="RuleBase" id="RU362119"/>
    </source>
</evidence>
<name>A0ABW3NTZ3_9FLAO</name>
<feature type="signal peptide" evidence="2">
    <location>
        <begin position="1"/>
        <end position="24"/>
    </location>
</feature>
<dbReference type="SUPFAM" id="SSF56300">
    <property type="entry name" value="Metallo-dependent phosphatases"/>
    <property type="match status" value="1"/>
</dbReference>
<evidence type="ECO:0000259" key="4">
    <source>
        <dbReference type="Pfam" id="PF02872"/>
    </source>
</evidence>
<dbReference type="CDD" id="cd00845">
    <property type="entry name" value="MPP_UshA_N_like"/>
    <property type="match status" value="1"/>
</dbReference>
<accession>A0ABW3NTZ3</accession>
<dbReference type="Proteomes" id="UP001597131">
    <property type="component" value="Unassembled WGS sequence"/>
</dbReference>
<proteinExistence type="inferred from homology"/>
<keyword evidence="1 2" id="KW-0732">Signal</keyword>
<evidence type="ECO:0000313" key="5">
    <source>
        <dbReference type="EMBL" id="MFD1095751.1"/>
    </source>
</evidence>
<dbReference type="PANTHER" id="PTHR11575:SF24">
    <property type="entry name" value="5'-NUCLEOTIDASE"/>
    <property type="match status" value="1"/>
</dbReference>
<dbReference type="InterPro" id="IPR006179">
    <property type="entry name" value="5_nucleotidase/apyrase"/>
</dbReference>
<feature type="chain" id="PRO_5044987878" evidence="2">
    <location>
        <begin position="25"/>
        <end position="536"/>
    </location>
</feature>
<evidence type="ECO:0000256" key="1">
    <source>
        <dbReference type="ARBA" id="ARBA00022729"/>
    </source>
</evidence>
<evidence type="ECO:0000259" key="3">
    <source>
        <dbReference type="Pfam" id="PF00149"/>
    </source>
</evidence>
<protein>
    <submittedName>
        <fullName evidence="5">Bifunctional metallophosphatase/5'-nucleotidase</fullName>
    </submittedName>
</protein>
<dbReference type="Pfam" id="PF00149">
    <property type="entry name" value="Metallophos"/>
    <property type="match status" value="1"/>
</dbReference>
<comment type="similarity">
    <text evidence="2">Belongs to the 5'-nucleotidase family.</text>
</comment>
<keyword evidence="6" id="KW-1185">Reference proteome</keyword>
<dbReference type="InterPro" id="IPR036907">
    <property type="entry name" value="5'-Nucleotdase_C_sf"/>
</dbReference>
<dbReference type="Gene3D" id="3.60.21.10">
    <property type="match status" value="1"/>
</dbReference>
<dbReference type="PANTHER" id="PTHR11575">
    <property type="entry name" value="5'-NUCLEOTIDASE-RELATED"/>
    <property type="match status" value="1"/>
</dbReference>
<dbReference type="InterPro" id="IPR008334">
    <property type="entry name" value="5'-Nucleotdase_C"/>
</dbReference>
<keyword evidence="2" id="KW-0547">Nucleotide-binding</keyword>
<evidence type="ECO:0000313" key="6">
    <source>
        <dbReference type="Proteomes" id="UP001597131"/>
    </source>
</evidence>
<organism evidence="5 6">
    <name type="scientific">Salegentibacter chungangensis</name>
    <dbReference type="NCBI Taxonomy" id="1335724"/>
    <lineage>
        <taxon>Bacteria</taxon>
        <taxon>Pseudomonadati</taxon>
        <taxon>Bacteroidota</taxon>
        <taxon>Flavobacteriia</taxon>
        <taxon>Flavobacteriales</taxon>
        <taxon>Flavobacteriaceae</taxon>
        <taxon>Salegentibacter</taxon>
    </lineage>
</organism>
<dbReference type="EMBL" id="JBHTLI010000001">
    <property type="protein sequence ID" value="MFD1095751.1"/>
    <property type="molecule type" value="Genomic_DNA"/>
</dbReference>
<keyword evidence="2" id="KW-0378">Hydrolase</keyword>
<gene>
    <name evidence="5" type="ORF">ACFQ3Q_08325</name>
</gene>
<comment type="caution">
    <text evidence="5">The sequence shown here is derived from an EMBL/GenBank/DDBJ whole genome shotgun (WGS) entry which is preliminary data.</text>
</comment>
<feature type="domain" description="Calcineurin-like phosphoesterase" evidence="3">
    <location>
        <begin position="42"/>
        <end position="270"/>
    </location>
</feature>
<dbReference type="InterPro" id="IPR004843">
    <property type="entry name" value="Calcineurin-like_PHP"/>
</dbReference>
<sequence length="536" mass="59700">MKFIKFTLPIYAVLALSLSGCNFSKNSSSDQKSAEDESVTISVLHTNDIHGSYMPFTTTLDNSTAQTGDETDVLVRFDREGIIGGMPRMAQAVKSIRSQKGEESVILLDGGDTFSDDQLSNLTKGETVIRLMNQLKYDMMVLGNHDFDYGLERTRQLNEMANFPMRAANIIDESTGEPIFNEAYTILERKGLKIAILPVGYRNTPLTGNPKNIEGLRFEKGVEIIQKYLPELKSKSDVIIVLSHEGMAVDKTIAEKVEGIDLIIGAHSHDVITPPVKINGTFVVQALSDGAVLGETELIIKDKDLSGINTNYHFLWNEDFDKDAEAEKLVQELRKPHLSKLEEQITTTDTIIGRQYKSESPFDKMVTTLMMENFNADASFLPGVGYGISLKGDITSEDIYKLLPHPAKIVTLKMTGEQIKTTLEQTATNLKPKNKTNIVGGLIQSSGINYKIDITKPLGQRVTDIMINGRELEMTHNYKVATHSGMLNGIHNYEEFGKGMDIEKTDIVLTEFVIQNLRDIKKLPFPKKMGEVKLTK</sequence>
<dbReference type="Gene3D" id="3.90.780.10">
    <property type="entry name" value="5'-Nucleotidase, C-terminal domain"/>
    <property type="match status" value="1"/>
</dbReference>
<dbReference type="RefSeq" id="WP_380744751.1">
    <property type="nucleotide sequence ID" value="NZ_JBHTLI010000001.1"/>
</dbReference>
<reference evidence="6" key="1">
    <citation type="journal article" date="2019" name="Int. J. Syst. Evol. Microbiol.">
        <title>The Global Catalogue of Microorganisms (GCM) 10K type strain sequencing project: providing services to taxonomists for standard genome sequencing and annotation.</title>
        <authorList>
            <consortium name="The Broad Institute Genomics Platform"/>
            <consortium name="The Broad Institute Genome Sequencing Center for Infectious Disease"/>
            <person name="Wu L."/>
            <person name="Ma J."/>
        </authorList>
    </citation>
    <scope>NUCLEOTIDE SEQUENCE [LARGE SCALE GENOMIC DNA]</scope>
    <source>
        <strain evidence="6">CCUG 64793</strain>
    </source>
</reference>
<dbReference type="Pfam" id="PF02872">
    <property type="entry name" value="5_nucleotid_C"/>
    <property type="match status" value="1"/>
</dbReference>
<dbReference type="InterPro" id="IPR029052">
    <property type="entry name" value="Metallo-depent_PP-like"/>
</dbReference>
<feature type="domain" description="5'-Nucleotidase C-terminal" evidence="4">
    <location>
        <begin position="351"/>
        <end position="495"/>
    </location>
</feature>
<dbReference type="SUPFAM" id="SSF55816">
    <property type="entry name" value="5'-nucleotidase (syn. UDP-sugar hydrolase), C-terminal domain"/>
    <property type="match status" value="1"/>
</dbReference>